<keyword evidence="4" id="KW-1185">Reference proteome</keyword>
<keyword evidence="1 3" id="KW-0808">Transferase</keyword>
<proteinExistence type="predicted"/>
<dbReference type="GO" id="GO:0008757">
    <property type="term" value="F:S-adenosylmethionine-dependent methyltransferase activity"/>
    <property type="evidence" value="ECO:0007669"/>
    <property type="project" value="InterPro"/>
</dbReference>
<dbReference type="AlphaFoldDB" id="A0A6G6WM42"/>
<dbReference type="InterPro" id="IPR029063">
    <property type="entry name" value="SAM-dependent_MTases_sf"/>
</dbReference>
<dbReference type="EMBL" id="CP049257">
    <property type="protein sequence ID" value="QIG46213.1"/>
    <property type="molecule type" value="Genomic_DNA"/>
</dbReference>
<accession>A0A6G6WM42</accession>
<dbReference type="CDD" id="cd02440">
    <property type="entry name" value="AdoMet_MTases"/>
    <property type="match status" value="1"/>
</dbReference>
<evidence type="ECO:0000313" key="4">
    <source>
        <dbReference type="Proteomes" id="UP000502996"/>
    </source>
</evidence>
<dbReference type="PANTHER" id="PTHR43861">
    <property type="entry name" value="TRANS-ACONITATE 2-METHYLTRANSFERASE-RELATED"/>
    <property type="match status" value="1"/>
</dbReference>
<name>A0A6G6WM42_9ACTN</name>
<evidence type="ECO:0000256" key="1">
    <source>
        <dbReference type="ARBA" id="ARBA00022679"/>
    </source>
</evidence>
<protein>
    <submittedName>
        <fullName evidence="3">Class I SAM-dependent methyltransferase</fullName>
    </submittedName>
</protein>
<feature type="domain" description="Methyltransferase" evidence="2">
    <location>
        <begin position="62"/>
        <end position="152"/>
    </location>
</feature>
<reference evidence="3 4" key="1">
    <citation type="submission" date="2020-02" db="EMBL/GenBank/DDBJ databases">
        <title>Full genome sequence of Nocardioides sp. R-3366.</title>
        <authorList>
            <person name="Im W.-T."/>
        </authorList>
    </citation>
    <scope>NUCLEOTIDE SEQUENCE [LARGE SCALE GENOMIC DNA]</scope>
    <source>
        <strain evidence="3 4">R-3366</strain>
    </source>
</reference>
<sequence>MAEELGTRAVADGEPARWYDELWSAAGRGDVALPWDHTDPNPVLAAFAQPPAPGAGRRAVVVGCGLGADSEHLARLGWETTAFDISPAAVAAVRERYPDSAVDYRVGDLLDLDPDLARGFDLVVEIYTLQALHPSLREAAVTGLHGLLGTGGTALVVQMVRRDDEPRTAEPPWTLTRAEVEALAHDGVRLEALDEVPVEGRAYLLWRAVLSRP</sequence>
<dbReference type="Proteomes" id="UP000502996">
    <property type="component" value="Chromosome"/>
</dbReference>
<dbReference type="GO" id="GO:0032259">
    <property type="term" value="P:methylation"/>
    <property type="evidence" value="ECO:0007669"/>
    <property type="project" value="UniProtKB-KW"/>
</dbReference>
<keyword evidence="3" id="KW-0489">Methyltransferase</keyword>
<dbReference type="KEGG" id="nano:G5V58_23560"/>
<dbReference type="Gene3D" id="3.40.50.150">
    <property type="entry name" value="Vaccinia Virus protein VP39"/>
    <property type="match status" value="1"/>
</dbReference>
<gene>
    <name evidence="3" type="ORF">G5V58_23560</name>
</gene>
<organism evidence="3 4">
    <name type="scientific">Nocardioides anomalus</name>
    <dbReference type="NCBI Taxonomy" id="2712223"/>
    <lineage>
        <taxon>Bacteria</taxon>
        <taxon>Bacillati</taxon>
        <taxon>Actinomycetota</taxon>
        <taxon>Actinomycetes</taxon>
        <taxon>Propionibacteriales</taxon>
        <taxon>Nocardioidaceae</taxon>
        <taxon>Nocardioides</taxon>
    </lineage>
</organism>
<evidence type="ECO:0000259" key="2">
    <source>
        <dbReference type="Pfam" id="PF13649"/>
    </source>
</evidence>
<dbReference type="Pfam" id="PF13649">
    <property type="entry name" value="Methyltransf_25"/>
    <property type="match status" value="1"/>
</dbReference>
<dbReference type="InterPro" id="IPR041698">
    <property type="entry name" value="Methyltransf_25"/>
</dbReference>
<evidence type="ECO:0000313" key="3">
    <source>
        <dbReference type="EMBL" id="QIG46213.1"/>
    </source>
</evidence>
<dbReference type="SUPFAM" id="SSF53335">
    <property type="entry name" value="S-adenosyl-L-methionine-dependent methyltransferases"/>
    <property type="match status" value="1"/>
</dbReference>